<dbReference type="Pfam" id="PF10541">
    <property type="entry name" value="KASH"/>
    <property type="match status" value="1"/>
</dbReference>
<feature type="region of interest" description="Disordered" evidence="9">
    <location>
        <begin position="204"/>
        <end position="268"/>
    </location>
</feature>
<feature type="compositionally biased region" description="Basic and acidic residues" evidence="9">
    <location>
        <begin position="159"/>
        <end position="182"/>
    </location>
</feature>
<reference evidence="11" key="1">
    <citation type="submission" date="2020-11" db="EMBL/GenBank/DDBJ databases">
        <authorList>
            <person name="Tran Van P."/>
        </authorList>
    </citation>
    <scope>NUCLEOTIDE SEQUENCE</scope>
</reference>
<comment type="similarity">
    <text evidence="2">Belongs to the nesprin family.</text>
</comment>
<dbReference type="GO" id="GO:0005737">
    <property type="term" value="C:cytoplasm"/>
    <property type="evidence" value="ECO:0007669"/>
    <property type="project" value="TreeGrafter"/>
</dbReference>
<keyword evidence="3 8" id="KW-0812">Transmembrane</keyword>
<keyword evidence="5" id="KW-1133">Transmembrane helix</keyword>
<evidence type="ECO:0000256" key="8">
    <source>
        <dbReference type="PROSITE-ProRule" id="PRU00385"/>
    </source>
</evidence>
<feature type="topological domain" description="Perinuclear space" evidence="8">
    <location>
        <begin position="1611"/>
        <end position="1640"/>
    </location>
</feature>
<feature type="region of interest" description="Disordered" evidence="9">
    <location>
        <begin position="891"/>
        <end position="914"/>
    </location>
</feature>
<evidence type="ECO:0000256" key="2">
    <source>
        <dbReference type="ARBA" id="ARBA00008619"/>
    </source>
</evidence>
<dbReference type="OrthoDB" id="6538186at2759"/>
<feature type="compositionally biased region" description="Basic and acidic residues" evidence="9">
    <location>
        <begin position="39"/>
        <end position="91"/>
    </location>
</feature>
<feature type="compositionally biased region" description="Basic and acidic residues" evidence="9">
    <location>
        <begin position="1"/>
        <end position="24"/>
    </location>
</feature>
<evidence type="ECO:0000259" key="10">
    <source>
        <dbReference type="PROSITE" id="PS51049"/>
    </source>
</evidence>
<dbReference type="EMBL" id="LR900160">
    <property type="protein sequence ID" value="CAD7244461.1"/>
    <property type="molecule type" value="Genomic_DNA"/>
</dbReference>
<feature type="region of interest" description="Disordered" evidence="9">
    <location>
        <begin position="1"/>
        <end position="182"/>
    </location>
</feature>
<feature type="domain" description="KASH" evidence="10">
    <location>
        <begin position="1581"/>
        <end position="1640"/>
    </location>
</feature>
<organism evidence="11">
    <name type="scientific">Darwinula stevensoni</name>
    <dbReference type="NCBI Taxonomy" id="69355"/>
    <lineage>
        <taxon>Eukaryota</taxon>
        <taxon>Metazoa</taxon>
        <taxon>Ecdysozoa</taxon>
        <taxon>Arthropoda</taxon>
        <taxon>Crustacea</taxon>
        <taxon>Oligostraca</taxon>
        <taxon>Ostracoda</taxon>
        <taxon>Podocopa</taxon>
        <taxon>Podocopida</taxon>
        <taxon>Darwinulocopina</taxon>
        <taxon>Darwinuloidea</taxon>
        <taxon>Darwinulidae</taxon>
        <taxon>Darwinula</taxon>
    </lineage>
</organism>
<evidence type="ECO:0000256" key="1">
    <source>
        <dbReference type="ARBA" id="ARBA00004126"/>
    </source>
</evidence>
<evidence type="ECO:0000256" key="5">
    <source>
        <dbReference type="ARBA" id="ARBA00022989"/>
    </source>
</evidence>
<evidence type="ECO:0000256" key="7">
    <source>
        <dbReference type="ARBA" id="ARBA00023242"/>
    </source>
</evidence>
<keyword evidence="12" id="KW-1185">Reference proteome</keyword>
<protein>
    <recommendedName>
        <fullName evidence="10">KASH domain-containing protein</fullName>
    </recommendedName>
</protein>
<comment type="subcellular location">
    <subcellularLocation>
        <location evidence="1">Nucleus membrane</location>
    </subcellularLocation>
</comment>
<feature type="compositionally biased region" description="Basic and acidic residues" evidence="9">
    <location>
        <begin position="114"/>
        <end position="137"/>
    </location>
</feature>
<feature type="topological domain" description="Cytoplasmic" evidence="8">
    <location>
        <begin position="1"/>
        <end position="1589"/>
    </location>
</feature>
<evidence type="ECO:0000256" key="4">
    <source>
        <dbReference type="ARBA" id="ARBA00022737"/>
    </source>
</evidence>
<dbReference type="PANTHER" id="PTHR47535:SF1">
    <property type="entry name" value="NESPRIN-1"/>
    <property type="match status" value="1"/>
</dbReference>
<dbReference type="PANTHER" id="PTHR47535">
    <property type="entry name" value="MUSCLE-SPECIFIC PROTEIN 300 KDA, ISOFORM G"/>
    <property type="match status" value="1"/>
</dbReference>
<dbReference type="SMART" id="SM01249">
    <property type="entry name" value="KASH"/>
    <property type="match status" value="1"/>
</dbReference>
<feature type="compositionally biased region" description="Low complexity" evidence="9">
    <location>
        <begin position="899"/>
        <end position="912"/>
    </location>
</feature>
<evidence type="ECO:0000313" key="11">
    <source>
        <dbReference type="EMBL" id="CAD7244461.1"/>
    </source>
</evidence>
<feature type="region of interest" description="Disordered" evidence="9">
    <location>
        <begin position="473"/>
        <end position="505"/>
    </location>
</feature>
<dbReference type="InterPro" id="IPR052403">
    <property type="entry name" value="LINC-complex_assoc"/>
</dbReference>
<proteinExistence type="inferred from homology"/>
<keyword evidence="6 8" id="KW-0472">Membrane</keyword>
<dbReference type="InterPro" id="IPR012315">
    <property type="entry name" value="KASH"/>
</dbReference>
<dbReference type="GO" id="GO:0007097">
    <property type="term" value="P:nuclear migration"/>
    <property type="evidence" value="ECO:0007669"/>
    <property type="project" value="TreeGrafter"/>
</dbReference>
<dbReference type="PROSITE" id="PS51049">
    <property type="entry name" value="KASH"/>
    <property type="match status" value="1"/>
</dbReference>
<keyword evidence="7" id="KW-0539">Nucleus</keyword>
<name>A0A7R8X6S5_9CRUS</name>
<feature type="region of interest" description="Disordered" evidence="9">
    <location>
        <begin position="525"/>
        <end position="545"/>
    </location>
</feature>
<evidence type="ECO:0000256" key="6">
    <source>
        <dbReference type="ARBA" id="ARBA00023136"/>
    </source>
</evidence>
<feature type="compositionally biased region" description="Basic and acidic residues" evidence="9">
    <location>
        <begin position="473"/>
        <end position="485"/>
    </location>
</feature>
<accession>A0A7R8X6S5</accession>
<dbReference type="GO" id="GO:0005640">
    <property type="term" value="C:nuclear outer membrane"/>
    <property type="evidence" value="ECO:0007669"/>
    <property type="project" value="TreeGrafter"/>
</dbReference>
<evidence type="ECO:0000256" key="9">
    <source>
        <dbReference type="SAM" id="MobiDB-lite"/>
    </source>
</evidence>
<feature type="compositionally biased region" description="Acidic residues" evidence="9">
    <location>
        <begin position="92"/>
        <end position="101"/>
    </location>
</feature>
<keyword evidence="4" id="KW-0677">Repeat</keyword>
<gene>
    <name evidence="11" type="ORF">DSTB1V02_LOCUS4357</name>
</gene>
<evidence type="ECO:0000256" key="3">
    <source>
        <dbReference type="ARBA" id="ARBA00022692"/>
    </source>
</evidence>
<sequence>MEQKEETPYEKGQKVKHPNVKEQSLEEDVLGTGFESESTEEHLDEMEQKEMHPDEMEQKEKHPDEMEQKEKHPDEMEHKEETLYHLGQKEELPDEKEESIDESVSGTAFESEWTEEHPDEMEQKEEALYHMGQKEEHPDENEQSFAEGVPRTGFQSEWTEEHLDEMEQKEQSPNEMEHKEETLYQIGQKEEYVDEIEECIGEGVSGSAFESEWTVEHPDEMEQMDETPYEREPKVKHPDEKEDSFDNGVPGTGPGTAFESEWTEDRPDETELRVIVDDAPEYAALSKVPFSQIRDIHVFQESPEDEHVFQGDDGNNVRVYKDPSEMEYLTLDHHPPMTLDLSFHEVSETDEYDHEHPLYRTAARTSEVELPHGEYHPGEESGDQVPEEMNSRKKLVVLIEKNKLQERHEAHIHPVMPEFSCDEKVSQVVENLNQPQYCSVENMSEAELLLELSIFSLPGEDSSEDWRKHISDEIARNPMEKKPFDSEDADGSAHHPSTHGASGFGSHALQMHDFMEEELHVPAKGTKPLSDEKDVPTSSVAEEPLRESACPEIWEVYEDMTKEGIPSFFVETEEGLDENDEADGRHFSSDLDTAIDGDFLQTDGVHERYMEPNVYKCEDLEPFLLEEGGLTGFKCDEEHHICESYVGQPVSQNKGQEENLVESAPALLTIPDDTQIQHMEEKQRISVDVPKELIKSEGAAKETPDGSFGVPVFSGMIPCPDVHSEGVADPVDGTHGNFKTVSVISEKGISHPSIENLTDVPEGKPVGDVNEWLVFDDGQLGTAGAEDKRTYRDVLLSGLLQQHEPCDSNRDDFRDYQQAQKENEDSAKSEVENFDKKIMVDVKSQHSIQESAPLEKAAIHLPDEEELKEDFTGFMAGAQIDTDLVLPSPKDFLQEDHQNSSASNESVSSQSETDGEILKAHDDALTVEAQYASIHGRSIQETEQDISNGVALISSFIAETSKDFQIVSSTAMPRSDLCQRLKELEVCINGHIHKLLLLKAQQRRCGLEEGPFTRRLMAESLQLRFQIQESRGQADLEELRDSFKQIMNGSESGISSLIEQFSPESPTESPLNELYQEAVIKSNQISDEEQAKRKEEFESCLETMRNLGRWASLSQNELLTLQPCPASVQEIEGLWREYERRMAEVNDLEKCVPAFNDTGILETLRDLRKNFSAIKNGLDALQEQLSKQETLQALTGKSLSGLLEIEHAMQEDWNAGQILSHVEGLCTEREELSEALISHGITQPHASQFNHVLKLWEELCMEAHEHYTTLLSRMGAIEVRQCHERLMALGEEALVDEIPSGPLLLHAHAQRLQVLQCLVSSQLEASFKDSETEPLASRQRNLLSKVSSRLNHVNRLLHCWEEAKSALEQYGAWVRARERENEEIMCEYPSIAEIPILAQRFLKMQEKLNTETLEEPCRRSLEALEQELKKGDGDRRSEWRVLASSFQSWHTREKNLRAGIHTWMDHLERLQGSIKKFFLLFGGIHKCLVECQRFLGTLHNATLLQEWRHVLRNLPMEEMRTEMDRASEGVSVRDRHSMQHHVWALQSLHASLLQQIQNQLGTLESAAFSRWSVRGMLGGSSRYLSRVLRAALPVQAFMLLLLGLTALYPMCEDEFECIWSNSFRDSLQPMLAYRGGSPPV</sequence>
<dbReference type="GO" id="GO:0034993">
    <property type="term" value="C:meiotic nuclear membrane microtubule tethering complex"/>
    <property type="evidence" value="ECO:0007669"/>
    <property type="project" value="TreeGrafter"/>
</dbReference>
<evidence type="ECO:0000313" key="12">
    <source>
        <dbReference type="Proteomes" id="UP000677054"/>
    </source>
</evidence>
<dbReference type="Proteomes" id="UP000677054">
    <property type="component" value="Unassembled WGS sequence"/>
</dbReference>
<feature type="compositionally biased region" description="Basic and acidic residues" evidence="9">
    <location>
        <begin position="228"/>
        <end position="240"/>
    </location>
</feature>
<dbReference type="EMBL" id="CAJPEV010000643">
    <property type="protein sequence ID" value="CAG0887178.1"/>
    <property type="molecule type" value="Genomic_DNA"/>
</dbReference>
<dbReference type="GO" id="GO:0051015">
    <property type="term" value="F:actin filament binding"/>
    <property type="evidence" value="ECO:0007669"/>
    <property type="project" value="TreeGrafter"/>
</dbReference>